<evidence type="ECO:0008006" key="3">
    <source>
        <dbReference type="Google" id="ProtNLM"/>
    </source>
</evidence>
<evidence type="ECO:0000313" key="1">
    <source>
        <dbReference type="EMBL" id="SDL85819.1"/>
    </source>
</evidence>
<protein>
    <recommendedName>
        <fullName evidence="3">DUF4932 domain-containing protein</fullName>
    </recommendedName>
</protein>
<dbReference type="AlphaFoldDB" id="A0A1G9NHB6"/>
<reference evidence="1 2" key="1">
    <citation type="submission" date="2016-10" db="EMBL/GenBank/DDBJ databases">
        <authorList>
            <person name="de Groot N.N."/>
        </authorList>
    </citation>
    <scope>NUCLEOTIDE SEQUENCE [LARGE SCALE GENOMIC DNA]</scope>
    <source>
        <strain evidence="1 2">DSM 21668</strain>
    </source>
</reference>
<organism evidence="1 2">
    <name type="scientific">Siphonobacter aquaeclarae</name>
    <dbReference type="NCBI Taxonomy" id="563176"/>
    <lineage>
        <taxon>Bacteria</taxon>
        <taxon>Pseudomonadati</taxon>
        <taxon>Bacteroidota</taxon>
        <taxon>Cytophagia</taxon>
        <taxon>Cytophagales</taxon>
        <taxon>Cytophagaceae</taxon>
        <taxon>Siphonobacter</taxon>
    </lineage>
</organism>
<name>A0A1G9NHB6_9BACT</name>
<dbReference type="STRING" id="563176.SAMN04488090_2007"/>
<sequence>MRLLFTFFFLLPVWVYAQKLPAVRAKTNRLTMYLDGERGNFNGVNEIPTLFPYRFGSVAEKAVLALVSEKDSLAVILRRDSTTVFQIIREEKGDTVTCRFGLNKLVKAAVFTEAYKKANDGKTLVEVPEVYELANVVFALTRYGKTGAIEKGTPYYQDVMKHFSPFAGLPAVRQLDSVLAEAGDAYAPLKMDAYAFRFGRDRLVKSDVYDRVSWGEENQIAPYVPVLEAFARQTNFRVFYRKHTVYYEQLIADFGRNVDVAMMKKWLEKQFPRTRYSAVKVVFSPLVGWNQSANSFEDNGFSEAHAHINFPFESRTKQPGGRGRRMIIAFTELNHSYLNPEADRYSKEIAEAFGDLSKWITPGKPSAGYNNSLSCFEEYMNYGLVTLLFSDLFDAPTAELLRQQMEDNMVNFRGFQQFRAFDEELLRLYRGRKEGETVADLYGGIIGWAGKRR</sequence>
<dbReference type="RefSeq" id="WP_245689900.1">
    <property type="nucleotide sequence ID" value="NZ_FNGS01000003.1"/>
</dbReference>
<proteinExistence type="predicted"/>
<gene>
    <name evidence="1" type="ORF">SAMN04488090_2007</name>
</gene>
<dbReference type="EMBL" id="FNGS01000003">
    <property type="protein sequence ID" value="SDL85819.1"/>
    <property type="molecule type" value="Genomic_DNA"/>
</dbReference>
<evidence type="ECO:0000313" key="2">
    <source>
        <dbReference type="Proteomes" id="UP000198901"/>
    </source>
</evidence>
<keyword evidence="2" id="KW-1185">Reference proteome</keyword>
<accession>A0A1G9NHB6</accession>
<dbReference type="Proteomes" id="UP000198901">
    <property type="component" value="Unassembled WGS sequence"/>
</dbReference>